<evidence type="ECO:0000256" key="1">
    <source>
        <dbReference type="SAM" id="MobiDB-lite"/>
    </source>
</evidence>
<reference evidence="3" key="1">
    <citation type="submission" date="2023-11" db="EMBL/GenBank/DDBJ databases">
        <authorList>
            <person name="Alioto T."/>
            <person name="Alioto T."/>
            <person name="Gomez Garrido J."/>
        </authorList>
    </citation>
    <scope>NUCLEOTIDE SEQUENCE</scope>
</reference>
<comment type="caution">
    <text evidence="3">The sequence shown here is derived from an EMBL/GenBank/DDBJ whole genome shotgun (WGS) entry which is preliminary data.</text>
</comment>
<keyword evidence="2" id="KW-0472">Membrane</keyword>
<keyword evidence="2" id="KW-1133">Transmembrane helix</keyword>
<accession>A0AAI8Z4Q6</accession>
<feature type="compositionally biased region" description="Basic and acidic residues" evidence="1">
    <location>
        <begin position="51"/>
        <end position="66"/>
    </location>
</feature>
<dbReference type="Proteomes" id="UP001296104">
    <property type="component" value="Unassembled WGS sequence"/>
</dbReference>
<dbReference type="AlphaFoldDB" id="A0AAI8Z4Q6"/>
<gene>
    <name evidence="3" type="ORF">LECACI_7A007586</name>
</gene>
<keyword evidence="2" id="KW-0812">Transmembrane</keyword>
<dbReference type="SUPFAM" id="SSF89372">
    <property type="entry name" value="Fucose-specific lectin"/>
    <property type="match status" value="1"/>
</dbReference>
<protein>
    <recommendedName>
        <fullName evidence="5">Fucose-specific lectin</fullName>
    </recommendedName>
</protein>
<feature type="transmembrane region" description="Helical" evidence="2">
    <location>
        <begin position="118"/>
        <end position="142"/>
    </location>
</feature>
<dbReference type="Gene3D" id="2.120.10.70">
    <property type="entry name" value="Fucose-specific lectin"/>
    <property type="match status" value="1"/>
</dbReference>
<feature type="compositionally biased region" description="Polar residues" evidence="1">
    <location>
        <begin position="70"/>
        <end position="80"/>
    </location>
</feature>
<evidence type="ECO:0008006" key="5">
    <source>
        <dbReference type="Google" id="ProtNLM"/>
    </source>
</evidence>
<keyword evidence="4" id="KW-1185">Reference proteome</keyword>
<name>A0AAI8Z4Q6_9PEZI</name>
<organism evidence="3 4">
    <name type="scientific">Lecanosticta acicola</name>
    <dbReference type="NCBI Taxonomy" id="111012"/>
    <lineage>
        <taxon>Eukaryota</taxon>
        <taxon>Fungi</taxon>
        <taxon>Dikarya</taxon>
        <taxon>Ascomycota</taxon>
        <taxon>Pezizomycotina</taxon>
        <taxon>Dothideomycetes</taxon>
        <taxon>Dothideomycetidae</taxon>
        <taxon>Mycosphaerellales</taxon>
        <taxon>Mycosphaerellaceae</taxon>
        <taxon>Lecanosticta</taxon>
    </lineage>
</organism>
<evidence type="ECO:0000256" key="2">
    <source>
        <dbReference type="SAM" id="Phobius"/>
    </source>
</evidence>
<evidence type="ECO:0000313" key="3">
    <source>
        <dbReference type="EMBL" id="CAK4032428.1"/>
    </source>
</evidence>
<feature type="region of interest" description="Disordered" evidence="1">
    <location>
        <begin position="1"/>
        <end position="107"/>
    </location>
</feature>
<proteinExistence type="predicted"/>
<feature type="compositionally biased region" description="Polar residues" evidence="1">
    <location>
        <begin position="11"/>
        <end position="40"/>
    </location>
</feature>
<evidence type="ECO:0000313" key="4">
    <source>
        <dbReference type="Proteomes" id="UP001296104"/>
    </source>
</evidence>
<sequence length="528" mass="57737">MDTIEHGSPLPRSSDNGSPSPRFTEHFNTSPPYQQFQNFEGENAPIPTYDPPEHPVHPRLSNKDRPFSPSEVTSPMPQSYQRDDEEKEVALPAVQPAPYQPPPGDRSSGKRICGIPLVWFWSLIAAVAVIAIGLGVGLGVGLTRGNSSSNSRLKSTADDTYIIGGAINPQYYSTEGAFNGTGIALASQSFSRDLQQGTQGTLVMYFQHWTGQIRWKQLSSQGQWLGGDISQVVAVDAKNSTALSAVSYVSNGSSTWHVFYISQNNTLKQRTNSNTTNIWVDGPINDLHLKVFDADMVGMQACWYGNDYGDSDYTHTPLPNGNGGTVDSTGEVGMHMWYASDNSTFQQLGWRDGDVDWRHQGEFKNKNGHAGVACYSWGPGTVTYVIFVNLENTVEFWWKDTATNQTNTMSHPINQWVNSSVAINNVYPASSLGYTNAFYAQDKASLMIEGFNVTWAAENTTIVQHSSFQVQGEPGLAGTHMSVSAIPRPSGGDDLVVFYQTNGSDISEYVRDLVAGQWSSVAISIPAQ</sequence>
<dbReference type="EMBL" id="CAVMBE010000063">
    <property type="protein sequence ID" value="CAK4032428.1"/>
    <property type="molecule type" value="Genomic_DNA"/>
</dbReference>